<evidence type="ECO:0000256" key="12">
    <source>
        <dbReference type="ARBA" id="ARBA00029762"/>
    </source>
</evidence>
<dbReference type="InterPro" id="IPR038765">
    <property type="entry name" value="Papain-like_cys_pep_sf"/>
</dbReference>
<dbReference type="FunFam" id="2.40.128.80:FF:000003">
    <property type="entry name" value="Cathepsin C"/>
    <property type="match status" value="1"/>
</dbReference>
<evidence type="ECO:0000256" key="4">
    <source>
        <dbReference type="ARBA" id="ARBA00011610"/>
    </source>
</evidence>
<evidence type="ECO:0000256" key="8">
    <source>
        <dbReference type="ARBA" id="ARBA00022801"/>
    </source>
</evidence>
<evidence type="ECO:0000313" key="17">
    <source>
        <dbReference type="EMBL" id="CAH1785007.1"/>
    </source>
</evidence>
<evidence type="ECO:0000313" key="18">
    <source>
        <dbReference type="Proteomes" id="UP000749559"/>
    </source>
</evidence>
<organism evidence="17 18">
    <name type="scientific">Owenia fusiformis</name>
    <name type="common">Polychaete worm</name>
    <dbReference type="NCBI Taxonomy" id="6347"/>
    <lineage>
        <taxon>Eukaryota</taxon>
        <taxon>Metazoa</taxon>
        <taxon>Spiralia</taxon>
        <taxon>Lophotrochozoa</taxon>
        <taxon>Annelida</taxon>
        <taxon>Polychaeta</taxon>
        <taxon>Sedentaria</taxon>
        <taxon>Canalipalpata</taxon>
        <taxon>Sabellida</taxon>
        <taxon>Oweniida</taxon>
        <taxon>Oweniidae</taxon>
        <taxon>Owenia</taxon>
    </lineage>
</organism>
<dbReference type="PRINTS" id="PR00705">
    <property type="entry name" value="PAPAIN"/>
</dbReference>
<comment type="caution">
    <text evidence="17">The sequence shown here is derived from an EMBL/GenBank/DDBJ whole genome shotgun (WGS) entry which is preliminary data.</text>
</comment>
<evidence type="ECO:0000256" key="5">
    <source>
        <dbReference type="ARBA" id="ARBA00012059"/>
    </source>
</evidence>
<dbReference type="GO" id="GO:0006508">
    <property type="term" value="P:proteolysis"/>
    <property type="evidence" value="ECO:0007669"/>
    <property type="project" value="UniProtKB-KW"/>
</dbReference>
<dbReference type="AlphaFoldDB" id="A0A8J1XFS8"/>
<evidence type="ECO:0000256" key="15">
    <source>
        <dbReference type="ARBA" id="ARBA00032961"/>
    </source>
</evidence>
<keyword evidence="11" id="KW-0868">Chloride</keyword>
<dbReference type="SUPFAM" id="SSF54001">
    <property type="entry name" value="Cysteine proteinases"/>
    <property type="match status" value="1"/>
</dbReference>
<evidence type="ECO:0000256" key="6">
    <source>
        <dbReference type="ARBA" id="ARBA00014709"/>
    </source>
</evidence>
<dbReference type="Gene3D" id="3.90.70.10">
    <property type="entry name" value="Cysteine proteinases"/>
    <property type="match status" value="1"/>
</dbReference>
<evidence type="ECO:0000256" key="1">
    <source>
        <dbReference type="ARBA" id="ARBA00000738"/>
    </source>
</evidence>
<dbReference type="InterPro" id="IPR000668">
    <property type="entry name" value="Peptidase_C1A_C"/>
</dbReference>
<dbReference type="Pfam" id="PF00112">
    <property type="entry name" value="Peptidase_C1"/>
    <property type="match status" value="1"/>
</dbReference>
<proteinExistence type="inferred from homology"/>
<keyword evidence="8" id="KW-0378">Hydrolase</keyword>
<evidence type="ECO:0000256" key="11">
    <source>
        <dbReference type="ARBA" id="ARBA00023214"/>
    </source>
</evidence>
<dbReference type="Pfam" id="PF10856">
    <property type="entry name" value="DUF2678"/>
    <property type="match status" value="1"/>
</dbReference>
<dbReference type="OrthoDB" id="3789175at2759"/>
<comment type="similarity">
    <text evidence="3">Belongs to the peptidase C1 family.</text>
</comment>
<dbReference type="InterPro" id="IPR000169">
    <property type="entry name" value="Pept_cys_AS"/>
</dbReference>
<evidence type="ECO:0000256" key="7">
    <source>
        <dbReference type="ARBA" id="ARBA00022670"/>
    </source>
</evidence>
<keyword evidence="10" id="KW-1015">Disulfide bond</keyword>
<comment type="subunit">
    <text evidence="4">Tetramer of heterotrimers consisting of exclusion domain, heavy- and light chains.</text>
</comment>
<dbReference type="GO" id="GO:0008239">
    <property type="term" value="F:dipeptidyl-peptidase activity"/>
    <property type="evidence" value="ECO:0007669"/>
    <property type="project" value="UniProtKB-EC"/>
</dbReference>
<keyword evidence="9" id="KW-0788">Thiol protease</keyword>
<evidence type="ECO:0000256" key="3">
    <source>
        <dbReference type="ARBA" id="ARBA00008455"/>
    </source>
</evidence>
<protein>
    <recommendedName>
        <fullName evidence="6">Dipeptidyl peptidase 1</fullName>
        <ecNumber evidence="5">3.4.14.1</ecNumber>
    </recommendedName>
    <alternativeName>
        <fullName evidence="13">Cathepsin C</fullName>
    </alternativeName>
    <alternativeName>
        <fullName evidence="12">Cathepsin J</fullName>
    </alternativeName>
    <alternativeName>
        <fullName evidence="15">Dipeptidyl peptidase I</fullName>
    </alternativeName>
    <alternativeName>
        <fullName evidence="14">Dipeptidyl transferase</fullName>
    </alternativeName>
</protein>
<dbReference type="Pfam" id="PF08773">
    <property type="entry name" value="CathepsinC_exc"/>
    <property type="match status" value="1"/>
</dbReference>
<evidence type="ECO:0000256" key="9">
    <source>
        <dbReference type="ARBA" id="ARBA00022807"/>
    </source>
</evidence>
<dbReference type="InterPro" id="IPR014882">
    <property type="entry name" value="CathepsinC_exc"/>
</dbReference>
<dbReference type="EMBL" id="CAIIXF020000005">
    <property type="protein sequence ID" value="CAH1785007.1"/>
    <property type="molecule type" value="Genomic_DNA"/>
</dbReference>
<evidence type="ECO:0000256" key="2">
    <source>
        <dbReference type="ARBA" id="ARBA00001923"/>
    </source>
</evidence>
<dbReference type="PROSITE" id="PS00639">
    <property type="entry name" value="THIOL_PROTEASE_HIS"/>
    <property type="match status" value="1"/>
</dbReference>
<gene>
    <name evidence="17" type="ORF">OFUS_LOCUS11120</name>
</gene>
<dbReference type="EC" id="3.4.14.1" evidence="5"/>
<dbReference type="Proteomes" id="UP000749559">
    <property type="component" value="Unassembled WGS sequence"/>
</dbReference>
<evidence type="ECO:0000256" key="13">
    <source>
        <dbReference type="ARBA" id="ARBA00029779"/>
    </source>
</evidence>
<comment type="cofactor">
    <cofactor evidence="2">
        <name>chloride</name>
        <dbReference type="ChEBI" id="CHEBI:17996"/>
    </cofactor>
</comment>
<sequence length="525" mass="59019">MSGGTTTRYEEIGADRPLFGEARPRDRVANLIVGAFTALVVTVTVVSGFIFPAGGPKGVNIYFACCIVFILGSHLILIYWYRQVVTFSLVYGDTPANCTYPEIQGTWIFQIGKGDQGNTIKCNSLGPVVRTLKVDLTFPDVAVDQDGNKGFWTLIYNQGFEVVINSRKYFAFSKYEGKGENATSYCDETMPGWSHNIDEMNWACFKGKKQTALPPKHMPPVKKYNQYQMYRNNMDLVRKINSVQSSWKAAPYDEHETFNLRDIVRRNGGKMSKIHSKPVSAPITQQQLDMIRDMPDAFDWRNVNGTNYVSPVRNQGGCGSCYAFSSMGMLEGRLRVETKLKKKDIFSPQDVVECSEYAQGCEGGFPYLIAGKYAEDFGAVDEQCNVYKGRDGPCQTKKTCGRTYSTDYHYVGGYYGACNEALMIKELVTYGPTSVSFEVYPDFMHYRHGIYHHTGLMDKFNPFEITNHAVLLVGYGADKMSGEKYWIVKNSWGTGWGEDGFFRIKRGADECAIESIAVGAKIYME</sequence>
<dbReference type="PROSITE" id="PS00139">
    <property type="entry name" value="THIOL_PROTEASE_CYS"/>
    <property type="match status" value="1"/>
</dbReference>
<dbReference type="SMART" id="SM00645">
    <property type="entry name" value="Pept_C1"/>
    <property type="match status" value="1"/>
</dbReference>
<keyword evidence="7" id="KW-0645">Protease</keyword>
<accession>A0A8J1XFS8</accession>
<dbReference type="PROSITE" id="PS00640">
    <property type="entry name" value="THIOL_PROTEASE_ASN"/>
    <property type="match status" value="1"/>
</dbReference>
<dbReference type="SUPFAM" id="SSF75001">
    <property type="entry name" value="Dipeptidyl peptidase I (cathepsin C), exclusion domain"/>
    <property type="match status" value="1"/>
</dbReference>
<dbReference type="GO" id="GO:0008234">
    <property type="term" value="F:cysteine-type peptidase activity"/>
    <property type="evidence" value="ECO:0007669"/>
    <property type="project" value="UniProtKB-KW"/>
</dbReference>
<dbReference type="InterPro" id="IPR022564">
    <property type="entry name" value="DUF2678"/>
</dbReference>
<reference evidence="17" key="1">
    <citation type="submission" date="2022-03" db="EMBL/GenBank/DDBJ databases">
        <authorList>
            <person name="Martin C."/>
        </authorList>
    </citation>
    <scope>NUCLEOTIDE SEQUENCE</scope>
</reference>
<evidence type="ECO:0000256" key="16">
    <source>
        <dbReference type="ARBA" id="ARBA00045556"/>
    </source>
</evidence>
<dbReference type="PANTHER" id="PTHR12411">
    <property type="entry name" value="CYSTEINE PROTEASE FAMILY C1-RELATED"/>
    <property type="match status" value="1"/>
</dbReference>
<dbReference type="InterPro" id="IPR025660">
    <property type="entry name" value="Pept_his_AS"/>
</dbReference>
<dbReference type="InterPro" id="IPR025661">
    <property type="entry name" value="Pept_asp_AS"/>
</dbReference>
<dbReference type="InterPro" id="IPR036496">
    <property type="entry name" value="CathepsinC_exc_dom_sf"/>
</dbReference>
<evidence type="ECO:0000256" key="10">
    <source>
        <dbReference type="ARBA" id="ARBA00023157"/>
    </source>
</evidence>
<dbReference type="InterPro" id="IPR013128">
    <property type="entry name" value="Peptidase_C1A"/>
</dbReference>
<name>A0A8J1XFS8_OWEFU</name>
<comment type="function">
    <text evidence="16">Thiol protease. Has dipeptidylpeptidase activity. Active against a broad range of dipeptide substrates composed of both polar and hydrophobic amino acids. Proline cannot occupy the P1 position and arginine cannot occupy the P2 position of the substrate. Can act as both an exopeptidase and endopeptidase. Activates serine proteases such as elastase, cathepsin G and granzymes A and B.</text>
</comment>
<dbReference type="Gene3D" id="2.40.128.80">
    <property type="entry name" value="Cathepsin C, exclusion domain"/>
    <property type="match status" value="1"/>
</dbReference>
<comment type="catalytic activity">
    <reaction evidence="1">
        <text>Release of an N-terminal dipeptide, Xaa-Yaa-|-Zaa-, except when Xaa is Arg or Lys, or Yaa or Zaa is Pro.</text>
        <dbReference type="EC" id="3.4.14.1"/>
    </reaction>
</comment>
<keyword evidence="18" id="KW-1185">Reference proteome</keyword>
<evidence type="ECO:0000256" key="14">
    <source>
        <dbReference type="ARBA" id="ARBA00030778"/>
    </source>
</evidence>